<evidence type="ECO:0000256" key="4">
    <source>
        <dbReference type="ARBA" id="ARBA00022833"/>
    </source>
</evidence>
<dbReference type="GO" id="GO:0008270">
    <property type="term" value="F:zinc ion binding"/>
    <property type="evidence" value="ECO:0007669"/>
    <property type="project" value="InterPro"/>
</dbReference>
<protein>
    <recommendedName>
        <fullName evidence="6">Extradiol ring-cleavage dioxygenase class III enzyme subunit B domain-containing protein</fullName>
    </recommendedName>
</protein>
<dbReference type="InterPro" id="IPR004183">
    <property type="entry name" value="Xdiol_dOase_suB"/>
</dbReference>
<dbReference type="PIRSF" id="PIRSF006157">
    <property type="entry name" value="Doxgns_DODA"/>
    <property type="match status" value="1"/>
</dbReference>
<evidence type="ECO:0000256" key="1">
    <source>
        <dbReference type="ARBA" id="ARBA00001947"/>
    </source>
</evidence>
<dbReference type="RefSeq" id="XP_030976911.1">
    <property type="nucleotide sequence ID" value="XM_031131332.1"/>
</dbReference>
<evidence type="ECO:0000313" key="8">
    <source>
        <dbReference type="RefSeq" id="XP_030976911.1"/>
    </source>
</evidence>
<dbReference type="PANTHER" id="PTHR30096:SF0">
    <property type="entry name" value="4,5-DOPA DIOXYGENASE EXTRADIOL-LIKE PROTEIN"/>
    <property type="match status" value="1"/>
</dbReference>
<reference evidence="8" key="3">
    <citation type="submission" date="2025-08" db="UniProtKB">
        <authorList>
            <consortium name="RefSeq"/>
        </authorList>
    </citation>
    <scope>IDENTIFICATION</scope>
    <source>
        <strain evidence="8">NI907</strain>
    </source>
</reference>
<dbReference type="GO" id="GO:0008198">
    <property type="term" value="F:ferrous iron binding"/>
    <property type="evidence" value="ECO:0007669"/>
    <property type="project" value="InterPro"/>
</dbReference>
<keyword evidence="7" id="KW-1185">Reference proteome</keyword>
<dbReference type="GO" id="GO:0016702">
    <property type="term" value="F:oxidoreductase activity, acting on single donors with incorporation of molecular oxygen, incorporation of two atoms of oxygen"/>
    <property type="evidence" value="ECO:0007669"/>
    <property type="project" value="UniProtKB-ARBA"/>
</dbReference>
<name>A0A6P8APS0_PYRGI</name>
<proteinExistence type="inferred from homology"/>
<evidence type="ECO:0000256" key="5">
    <source>
        <dbReference type="ARBA" id="ARBA00023002"/>
    </source>
</evidence>
<organism evidence="7 8">
    <name type="scientific">Pyricularia grisea</name>
    <name type="common">Crabgrass-specific blast fungus</name>
    <name type="synonym">Magnaporthe grisea</name>
    <dbReference type="NCBI Taxonomy" id="148305"/>
    <lineage>
        <taxon>Eukaryota</taxon>
        <taxon>Fungi</taxon>
        <taxon>Dikarya</taxon>
        <taxon>Ascomycota</taxon>
        <taxon>Pezizomycotina</taxon>
        <taxon>Sordariomycetes</taxon>
        <taxon>Sordariomycetidae</taxon>
        <taxon>Magnaporthales</taxon>
        <taxon>Pyriculariaceae</taxon>
        <taxon>Pyricularia</taxon>
    </lineage>
</organism>
<evidence type="ECO:0000259" key="6">
    <source>
        <dbReference type="Pfam" id="PF02900"/>
    </source>
</evidence>
<dbReference type="GeneID" id="41966237"/>
<dbReference type="PANTHER" id="PTHR30096">
    <property type="entry name" value="4,5-DOPA DIOXYGENASE EXTRADIOL-LIKE PROTEIN"/>
    <property type="match status" value="1"/>
</dbReference>
<dbReference type="CDD" id="cd07363">
    <property type="entry name" value="45_DOPA_Dioxygenase"/>
    <property type="match status" value="1"/>
</dbReference>
<reference evidence="7 8" key="1">
    <citation type="journal article" date="2019" name="Mol. Biol. Evol.">
        <title>Blast fungal genomes show frequent chromosomal changes, gene gains and losses, and effector gene turnover.</title>
        <authorList>
            <person name="Gomez Luciano L.B."/>
            <person name="Jason Tsai I."/>
            <person name="Chuma I."/>
            <person name="Tosa Y."/>
            <person name="Chen Y.H."/>
            <person name="Li J.Y."/>
            <person name="Li M.Y."/>
            <person name="Jade Lu M.Y."/>
            <person name="Nakayashiki H."/>
            <person name="Li W.H."/>
        </authorList>
    </citation>
    <scope>NUCLEOTIDE SEQUENCE [LARGE SCALE GENOMIC DNA]</scope>
    <source>
        <strain evidence="7 8">NI907</strain>
    </source>
</reference>
<comment type="cofactor">
    <cofactor evidence="1">
        <name>Zn(2+)</name>
        <dbReference type="ChEBI" id="CHEBI:29105"/>
    </cofactor>
</comment>
<dbReference type="KEGG" id="pgri:PgNI_11365"/>
<dbReference type="InterPro" id="IPR014436">
    <property type="entry name" value="Extradiol_dOase_DODA"/>
</dbReference>
<dbReference type="Proteomes" id="UP000515153">
    <property type="component" value="Chromosome VI"/>
</dbReference>
<keyword evidence="4" id="KW-0862">Zinc</keyword>
<evidence type="ECO:0000313" key="7">
    <source>
        <dbReference type="Proteomes" id="UP000515153"/>
    </source>
</evidence>
<feature type="domain" description="Extradiol ring-cleavage dioxygenase class III enzyme subunit B" evidence="6">
    <location>
        <begin position="52"/>
        <end position="276"/>
    </location>
</feature>
<dbReference type="SUPFAM" id="SSF53213">
    <property type="entry name" value="LigB-like"/>
    <property type="match status" value="1"/>
</dbReference>
<dbReference type="Gene3D" id="3.40.830.10">
    <property type="entry name" value="LigB-like"/>
    <property type="match status" value="1"/>
</dbReference>
<keyword evidence="5" id="KW-0560">Oxidoreductase</keyword>
<comment type="similarity">
    <text evidence="2">Belongs to the DODA-type extradiol aromatic ring-opening dioxygenase family.</text>
</comment>
<reference evidence="8" key="2">
    <citation type="submission" date="2019-10" db="EMBL/GenBank/DDBJ databases">
        <authorList>
            <consortium name="NCBI Genome Project"/>
        </authorList>
    </citation>
    <scope>NUCLEOTIDE SEQUENCE</scope>
    <source>
        <strain evidence="8">NI907</strain>
    </source>
</reference>
<sequence length="293" mass="31577">MSRRATRGAIIALSHGGGPLPLLGDPHSAAMAASLRTRVPSILKLNSPDPAERPKAIILVTAHWIAKSPRSFPEVTSGARPELIYDYYGFPPESYKFKYPAPGSPELAAKLAAVAADHGLSPRLHEDRGWDHGVFVPLLLAWPGADVPVLQVSVLGGDDARAHFRLGRALGELQRREAEAGNGPIAIVGSGFASFHNQRLMFSGNTTGSEAFMSGHKAWNAAVTDAATTKDVQAREDKFAAWRSFPDAFVSHPPRGAEHFMPLAVCAGAAGEEEAKFYIDDCMGLDIYSYYWD</sequence>
<dbReference type="AlphaFoldDB" id="A0A6P8APS0"/>
<accession>A0A6P8APS0</accession>
<gene>
    <name evidence="8" type="ORF">PgNI_11365</name>
</gene>
<dbReference type="Pfam" id="PF02900">
    <property type="entry name" value="LigB"/>
    <property type="match status" value="1"/>
</dbReference>
<keyword evidence="3" id="KW-0479">Metal-binding</keyword>
<evidence type="ECO:0000256" key="3">
    <source>
        <dbReference type="ARBA" id="ARBA00022723"/>
    </source>
</evidence>
<evidence type="ECO:0000256" key="2">
    <source>
        <dbReference type="ARBA" id="ARBA00007581"/>
    </source>
</evidence>